<organism evidence="2 3">
    <name type="scientific">Protofrankia coriariae</name>
    <dbReference type="NCBI Taxonomy" id="1562887"/>
    <lineage>
        <taxon>Bacteria</taxon>
        <taxon>Bacillati</taxon>
        <taxon>Actinomycetota</taxon>
        <taxon>Actinomycetes</taxon>
        <taxon>Frankiales</taxon>
        <taxon>Frankiaceae</taxon>
        <taxon>Protofrankia</taxon>
    </lineage>
</organism>
<comment type="caution">
    <text evidence="2">The sequence shown here is derived from an EMBL/GenBank/DDBJ whole genome shotgun (WGS) entry which is preliminary data.</text>
</comment>
<keyword evidence="1" id="KW-0812">Transmembrane</keyword>
<keyword evidence="1" id="KW-1133">Transmembrane helix</keyword>
<sequence length="101" mass="10302">MIEPVPDGPQAVDRTPVLIGAIGDVTLVLLFVAFVALLAGRRWGLGAATYAGAGLVALSALCPASGHHDVAAWWFAQLAISVGLFAGSLVLRSRASAPARP</sequence>
<accession>A0ABR5F5K2</accession>
<name>A0ABR5F5K2_9ACTN</name>
<keyword evidence="1" id="KW-0472">Membrane</keyword>
<dbReference type="Proteomes" id="UP000035425">
    <property type="component" value="Unassembled WGS sequence"/>
</dbReference>
<evidence type="ECO:0008006" key="4">
    <source>
        <dbReference type="Google" id="ProtNLM"/>
    </source>
</evidence>
<feature type="transmembrane region" description="Helical" evidence="1">
    <location>
        <begin position="17"/>
        <end position="40"/>
    </location>
</feature>
<evidence type="ECO:0000313" key="2">
    <source>
        <dbReference type="EMBL" id="KLL11913.1"/>
    </source>
</evidence>
<proteinExistence type="predicted"/>
<evidence type="ECO:0000256" key="1">
    <source>
        <dbReference type="SAM" id="Phobius"/>
    </source>
</evidence>
<reference evidence="2 3" key="1">
    <citation type="submission" date="2014-12" db="EMBL/GenBank/DDBJ databases">
        <title>Frankia sp. BMG5.1 draft genome.</title>
        <authorList>
            <person name="Gtari M."/>
            <person name="Ghodhbane-Gtari F."/>
            <person name="Nouioui I."/>
            <person name="Ktari A."/>
            <person name="Hezbri K."/>
            <person name="Mimouni W."/>
            <person name="Sbissi I."/>
            <person name="Ayari A."/>
            <person name="Yamanaka T."/>
            <person name="Normand P."/>
            <person name="Tisa L.S."/>
            <person name="Boudabous A."/>
        </authorList>
    </citation>
    <scope>NUCLEOTIDE SEQUENCE [LARGE SCALE GENOMIC DNA]</scope>
    <source>
        <strain evidence="2 3">BMG5.1</strain>
    </source>
</reference>
<feature type="transmembrane region" description="Helical" evidence="1">
    <location>
        <begin position="47"/>
        <end position="66"/>
    </location>
</feature>
<gene>
    <name evidence="2" type="ORF">FrCorBMG51_07680</name>
</gene>
<protein>
    <recommendedName>
        <fullName evidence="4">Integral membrane protein</fullName>
    </recommendedName>
</protein>
<feature type="transmembrane region" description="Helical" evidence="1">
    <location>
        <begin position="72"/>
        <end position="91"/>
    </location>
</feature>
<keyword evidence="3" id="KW-1185">Reference proteome</keyword>
<dbReference type="EMBL" id="JWIO01000009">
    <property type="protein sequence ID" value="KLL11913.1"/>
    <property type="molecule type" value="Genomic_DNA"/>
</dbReference>
<evidence type="ECO:0000313" key="3">
    <source>
        <dbReference type="Proteomes" id="UP000035425"/>
    </source>
</evidence>